<sequence length="89" mass="9929">AKPPPGGGEQEPPPPPAPQDVEMKELDTVTLEDIKEHVKDFLLPFLEEPMDTEADLQFRHDTDGQATLLNLLLRLQLDSPEDAEFIVAK</sequence>
<evidence type="ECO:0000256" key="1">
    <source>
        <dbReference type="SAM" id="MobiDB-lite"/>
    </source>
</evidence>
<accession>Q9TS76</accession>
<proteinExistence type="evidence at protein level"/>
<keyword id="KW-0903">Direct protein sequencing</keyword>
<dbReference type="AlphaFoldDB" id="Q9TS76"/>
<organism>
    <name type="scientific">Bos taurus</name>
    <name type="common">Bovine</name>
    <dbReference type="NCBI Taxonomy" id="9913"/>
    <lineage>
        <taxon>Eukaryota</taxon>
        <taxon>Metazoa</taxon>
        <taxon>Chordata</taxon>
        <taxon>Craniata</taxon>
        <taxon>Vertebrata</taxon>
        <taxon>Euteleostomi</taxon>
        <taxon>Mammalia</taxon>
        <taxon>Eutheria</taxon>
        <taxon>Laurasiatheria</taxon>
        <taxon>Artiodactyla</taxon>
        <taxon>Ruminantia</taxon>
        <taxon>Pecora</taxon>
        <taxon>Bovidae</taxon>
        <taxon>Bovinae</taxon>
        <taxon>Bos</taxon>
    </lineage>
</organism>
<feature type="region of interest" description="Disordered" evidence="1">
    <location>
        <begin position="1"/>
        <end position="22"/>
    </location>
</feature>
<reference key="1">
    <citation type="journal article" date="1994" name="J. Biol. Chem.">
        <title>PA700, an ATP-dependent activator of the 20 S proteasome, is an ATPase containing multiple members of a nucleotide-binding protein family.</title>
        <authorList>
            <person name="DeMartino G.N."/>
            <person name="Moomaw C.R."/>
            <person name="Zagnitko O.P."/>
            <person name="Proske R.J."/>
            <person name="Chu-Ping M."/>
            <person name="Afendis S.J."/>
            <person name="Swaffield J.C."/>
            <person name="Slaughter C.A."/>
        </authorList>
    </citation>
    <scope>PROTEIN SEQUENCE</scope>
</reference>
<protein>
    <submittedName>
        <fullName>PA700 subunit P58=ATP-dependent 20 S proteasome activator</fullName>
    </submittedName>
</protein>
<feature type="compositionally biased region" description="Pro residues" evidence="1">
    <location>
        <begin position="1"/>
        <end position="18"/>
    </location>
</feature>
<name>Q9TS76_BOVIN</name>